<evidence type="ECO:0000313" key="2">
    <source>
        <dbReference type="EMBL" id="GAA3368815.1"/>
    </source>
</evidence>
<organism evidence="2 3">
    <name type="scientific">Streptomyces sannanensis</name>
    <dbReference type="NCBI Taxonomy" id="285536"/>
    <lineage>
        <taxon>Bacteria</taxon>
        <taxon>Bacillati</taxon>
        <taxon>Actinomycetota</taxon>
        <taxon>Actinomycetes</taxon>
        <taxon>Kitasatosporales</taxon>
        <taxon>Streptomycetaceae</taxon>
        <taxon>Streptomyces</taxon>
    </lineage>
</organism>
<feature type="compositionally biased region" description="Basic residues" evidence="1">
    <location>
        <begin position="219"/>
        <end position="232"/>
    </location>
</feature>
<evidence type="ECO:0000256" key="1">
    <source>
        <dbReference type="SAM" id="MobiDB-lite"/>
    </source>
</evidence>
<dbReference type="Proteomes" id="UP001499990">
    <property type="component" value="Unassembled WGS sequence"/>
</dbReference>
<feature type="region of interest" description="Disordered" evidence="1">
    <location>
        <begin position="216"/>
        <end position="248"/>
    </location>
</feature>
<feature type="compositionally biased region" description="Polar residues" evidence="1">
    <location>
        <begin position="234"/>
        <end position="248"/>
    </location>
</feature>
<evidence type="ECO:0000313" key="3">
    <source>
        <dbReference type="Proteomes" id="UP001499990"/>
    </source>
</evidence>
<protein>
    <recommendedName>
        <fullName evidence="4">Knr4/Smi1-like domain-containing protein</fullName>
    </recommendedName>
</protein>
<evidence type="ECO:0008006" key="4">
    <source>
        <dbReference type="Google" id="ProtNLM"/>
    </source>
</evidence>
<dbReference type="EMBL" id="BAAAYL010000001">
    <property type="protein sequence ID" value="GAA3368815.1"/>
    <property type="molecule type" value="Genomic_DNA"/>
</dbReference>
<dbReference type="SUPFAM" id="SSF160631">
    <property type="entry name" value="SMI1/KNR4-like"/>
    <property type="match status" value="1"/>
</dbReference>
<comment type="caution">
    <text evidence="2">The sequence shown here is derived from an EMBL/GenBank/DDBJ whole genome shotgun (WGS) entry which is preliminary data.</text>
</comment>
<keyword evidence="3" id="KW-1185">Reference proteome</keyword>
<gene>
    <name evidence="2" type="ORF">GCM10020367_08690</name>
</gene>
<dbReference type="InterPro" id="IPR037883">
    <property type="entry name" value="Knr4/Smi1-like_sf"/>
</dbReference>
<reference evidence="3" key="1">
    <citation type="journal article" date="2019" name="Int. J. Syst. Evol. Microbiol.">
        <title>The Global Catalogue of Microorganisms (GCM) 10K type strain sequencing project: providing services to taxonomists for standard genome sequencing and annotation.</title>
        <authorList>
            <consortium name="The Broad Institute Genomics Platform"/>
            <consortium name="The Broad Institute Genome Sequencing Center for Infectious Disease"/>
            <person name="Wu L."/>
            <person name="Ma J."/>
        </authorList>
    </citation>
    <scope>NUCLEOTIDE SEQUENCE [LARGE SCALE GENOMIC DNA]</scope>
    <source>
        <strain evidence="3">JCM 9651</strain>
    </source>
</reference>
<proteinExistence type="predicted"/>
<name>A0ABP6S5V8_9ACTN</name>
<accession>A0ABP6S5V8</accession>
<sequence length="281" mass="30265">MEHSELLSAVWKMLDWSSRRDAPTTFDAPDGTGLQELVAEISRRVGRHRNLVAGGFTDPSLTERTGLPLVEPFGEELLEMRGWAYRSHWIGCGRVASPEGGRTVVVVGHREDPAAVGFPEGASWAEKLRILTGWEPGPRPAVDWSAAEAALGTALPSDYKEIVDLFGEGSFDEYVDLLVPGAVGMDLVKWVENDVKHTTGLWHPYAAYPAPGGCCAGERRKKRSTSSGRRVRPTPTTGPFSSSATSVSGNDLTAAWVSSSSACSRTCSSDFRRVTSGPTTS</sequence>
<dbReference type="RefSeq" id="WP_345045080.1">
    <property type="nucleotide sequence ID" value="NZ_BAAAYL010000001.1"/>
</dbReference>